<dbReference type="OrthoDB" id="9809185at2"/>
<keyword evidence="2" id="KW-0378">Hydrolase</keyword>
<dbReference type="Proteomes" id="UP000194003">
    <property type="component" value="Unassembled WGS sequence"/>
</dbReference>
<dbReference type="SUPFAM" id="SSF53448">
    <property type="entry name" value="Nucleotide-diphospho-sugar transferases"/>
    <property type="match status" value="1"/>
</dbReference>
<dbReference type="InterPro" id="IPR029044">
    <property type="entry name" value="Nucleotide-diphossugar_trans"/>
</dbReference>
<evidence type="ECO:0000313" key="2">
    <source>
        <dbReference type="EMBL" id="OSM00108.1"/>
    </source>
</evidence>
<evidence type="ECO:0000313" key="3">
    <source>
        <dbReference type="Proteomes" id="UP000194003"/>
    </source>
</evidence>
<proteinExistence type="predicted"/>
<name>A0A1Y2JYY1_9PROT</name>
<reference evidence="2 3" key="1">
    <citation type="journal article" date="2016" name="BMC Genomics">
        <title>Combined genomic and structural analyses of a cultured magnetotactic bacterium reveals its niche adaptation to a dynamic environment.</title>
        <authorList>
            <person name="Araujo A.C."/>
            <person name="Morillo V."/>
            <person name="Cypriano J."/>
            <person name="Teixeira L.C."/>
            <person name="Leao P."/>
            <person name="Lyra S."/>
            <person name="Almeida L.G."/>
            <person name="Bazylinski D.A."/>
            <person name="Vasconcellos A.T."/>
            <person name="Abreu F."/>
            <person name="Lins U."/>
        </authorList>
    </citation>
    <scope>NUCLEOTIDE SEQUENCE [LARGE SCALE GENOMIC DNA]</scope>
    <source>
        <strain evidence="2 3">IT-1</strain>
    </source>
</reference>
<dbReference type="Gene3D" id="3.90.550.10">
    <property type="entry name" value="Spore Coat Polysaccharide Biosynthesis Protein SpsA, Chain A"/>
    <property type="match status" value="1"/>
</dbReference>
<dbReference type="PANTHER" id="PTHR43685:SF2">
    <property type="entry name" value="GLYCOSYLTRANSFERASE 2-LIKE DOMAIN-CONTAINING PROTEIN"/>
    <property type="match status" value="1"/>
</dbReference>
<dbReference type="AlphaFoldDB" id="A0A1Y2JYY1"/>
<dbReference type="Pfam" id="PF00535">
    <property type="entry name" value="Glycos_transf_2"/>
    <property type="match status" value="1"/>
</dbReference>
<dbReference type="InterPro" id="IPR001173">
    <property type="entry name" value="Glyco_trans_2-like"/>
</dbReference>
<dbReference type="PANTHER" id="PTHR43685">
    <property type="entry name" value="GLYCOSYLTRANSFERASE"/>
    <property type="match status" value="1"/>
</dbReference>
<dbReference type="RefSeq" id="WP_085446487.1">
    <property type="nucleotide sequence ID" value="NZ_LVJN01000021.1"/>
</dbReference>
<gene>
    <name evidence="2" type="ORF">MAIT1_00533</name>
</gene>
<organism evidence="2 3">
    <name type="scientific">Magnetofaba australis IT-1</name>
    <dbReference type="NCBI Taxonomy" id="1434232"/>
    <lineage>
        <taxon>Bacteria</taxon>
        <taxon>Pseudomonadati</taxon>
        <taxon>Pseudomonadota</taxon>
        <taxon>Magnetococcia</taxon>
        <taxon>Magnetococcales</taxon>
        <taxon>Magnetococcaceae</taxon>
        <taxon>Magnetofaba</taxon>
    </lineage>
</organism>
<dbReference type="EMBL" id="LVJN01000021">
    <property type="protein sequence ID" value="OSM00108.1"/>
    <property type="molecule type" value="Genomic_DNA"/>
</dbReference>
<comment type="caution">
    <text evidence="2">The sequence shown here is derived from an EMBL/GenBank/DDBJ whole genome shotgun (WGS) entry which is preliminary data.</text>
</comment>
<sequence length="225" mass="25889">MISAVIRTHNEAHWIGRCLEAMTLQRAPVDDIVIVDNDSTDATLEIARSFDVKVVTISRENFSYGRALNLGIEACKNEVVSMISAHCVPVDELWSAYLWAHFQDDADGRLCGVYGRQEPLPETSAMDARDLWTTFREERQTQSHDYFFHNANSAIRKSLWDIRPFDEEIRGVEDRAWAKLMLADGYQVRYEPHARVYHAHGIHQGRNEGRARRVVAAIRHIRDNL</sequence>
<dbReference type="InterPro" id="IPR050834">
    <property type="entry name" value="Glycosyltransf_2"/>
</dbReference>
<dbReference type="CDD" id="cd00761">
    <property type="entry name" value="Glyco_tranf_GTA_type"/>
    <property type="match status" value="1"/>
</dbReference>
<dbReference type="STRING" id="1434232.MAIT1_00533"/>
<feature type="domain" description="Glycosyltransferase 2-like" evidence="1">
    <location>
        <begin position="3"/>
        <end position="159"/>
    </location>
</feature>
<evidence type="ECO:0000259" key="1">
    <source>
        <dbReference type="Pfam" id="PF00535"/>
    </source>
</evidence>
<keyword evidence="3" id="KW-1185">Reference proteome</keyword>
<protein>
    <submittedName>
        <fullName evidence="2">Putative glycoside hydrolase family 2 protein</fullName>
    </submittedName>
</protein>
<accession>A0A1Y2JYY1</accession>
<dbReference type="GO" id="GO:0016787">
    <property type="term" value="F:hydrolase activity"/>
    <property type="evidence" value="ECO:0007669"/>
    <property type="project" value="UniProtKB-KW"/>
</dbReference>